<feature type="compositionally biased region" description="Polar residues" evidence="5">
    <location>
        <begin position="16"/>
        <end position="35"/>
    </location>
</feature>
<dbReference type="Proteomes" id="UP000183567">
    <property type="component" value="Unassembled WGS sequence"/>
</dbReference>
<evidence type="ECO:0000256" key="6">
    <source>
        <dbReference type="SAM" id="Phobius"/>
    </source>
</evidence>
<keyword evidence="3 6" id="KW-1133">Transmembrane helix</keyword>
<feature type="region of interest" description="Disordered" evidence="5">
    <location>
        <begin position="1"/>
        <end position="35"/>
    </location>
</feature>
<feature type="transmembrane region" description="Helical" evidence="6">
    <location>
        <begin position="65"/>
        <end position="92"/>
    </location>
</feature>
<dbReference type="InterPro" id="IPR011701">
    <property type="entry name" value="MFS"/>
</dbReference>
<organism evidence="7 8">
    <name type="scientific">Rhizopogon vesiculosus</name>
    <dbReference type="NCBI Taxonomy" id="180088"/>
    <lineage>
        <taxon>Eukaryota</taxon>
        <taxon>Fungi</taxon>
        <taxon>Dikarya</taxon>
        <taxon>Basidiomycota</taxon>
        <taxon>Agaricomycotina</taxon>
        <taxon>Agaricomycetes</taxon>
        <taxon>Agaricomycetidae</taxon>
        <taxon>Boletales</taxon>
        <taxon>Suillineae</taxon>
        <taxon>Rhizopogonaceae</taxon>
        <taxon>Rhizopogon</taxon>
    </lineage>
</organism>
<dbReference type="GO" id="GO:0022857">
    <property type="term" value="F:transmembrane transporter activity"/>
    <property type="evidence" value="ECO:0007669"/>
    <property type="project" value="InterPro"/>
</dbReference>
<reference evidence="7 8" key="1">
    <citation type="submission" date="2016-03" db="EMBL/GenBank/DDBJ databases">
        <title>Comparative genomics of the ectomycorrhizal sister species Rhizopogon vinicolor and Rhizopogon vesiculosus (Basidiomycota: Boletales) reveals a divergence of the mating type B locus.</title>
        <authorList>
            <person name="Mujic A.B."/>
            <person name="Kuo A."/>
            <person name="Tritt A."/>
            <person name="Lipzen A."/>
            <person name="Chen C."/>
            <person name="Johnson J."/>
            <person name="Sharma A."/>
            <person name="Barry K."/>
            <person name="Grigoriev I.V."/>
            <person name="Spatafora J.W."/>
        </authorList>
    </citation>
    <scope>NUCLEOTIDE SEQUENCE [LARGE SCALE GENOMIC DNA]</scope>
    <source>
        <strain evidence="7 8">AM-OR11-056</strain>
    </source>
</reference>
<comment type="subcellular location">
    <subcellularLocation>
        <location evidence="1">Membrane</location>
        <topology evidence="1">Multi-pass membrane protein</topology>
    </subcellularLocation>
</comment>
<evidence type="ECO:0000313" key="8">
    <source>
        <dbReference type="Proteomes" id="UP000183567"/>
    </source>
</evidence>
<dbReference type="Pfam" id="PF07690">
    <property type="entry name" value="MFS_1"/>
    <property type="match status" value="1"/>
</dbReference>
<proteinExistence type="predicted"/>
<dbReference type="Gene3D" id="1.20.1250.20">
    <property type="entry name" value="MFS general substrate transporter like domains"/>
    <property type="match status" value="1"/>
</dbReference>
<evidence type="ECO:0008006" key="9">
    <source>
        <dbReference type="Google" id="ProtNLM"/>
    </source>
</evidence>
<feature type="transmembrane region" description="Helical" evidence="6">
    <location>
        <begin position="134"/>
        <end position="154"/>
    </location>
</feature>
<dbReference type="PANTHER" id="PTHR23507">
    <property type="entry name" value="ZGC:174356"/>
    <property type="match status" value="1"/>
</dbReference>
<dbReference type="PANTHER" id="PTHR23507:SF1">
    <property type="entry name" value="FI18259P1-RELATED"/>
    <property type="match status" value="1"/>
</dbReference>
<evidence type="ECO:0000256" key="3">
    <source>
        <dbReference type="ARBA" id="ARBA00022989"/>
    </source>
</evidence>
<evidence type="ECO:0000256" key="5">
    <source>
        <dbReference type="SAM" id="MobiDB-lite"/>
    </source>
</evidence>
<evidence type="ECO:0000256" key="1">
    <source>
        <dbReference type="ARBA" id="ARBA00004141"/>
    </source>
</evidence>
<evidence type="ECO:0000256" key="4">
    <source>
        <dbReference type="ARBA" id="ARBA00023136"/>
    </source>
</evidence>
<dbReference type="AlphaFoldDB" id="A0A1J8QEP7"/>
<sequence length="206" mass="21899">APLQLPTNLDEPLQDVPSSSDPTRQNTAHTPSSSHSSKLDLTIARVSLVVDIITLLVVILTSNGLFFACGAVLQALGSGYVPAVQAFALEVYNRRGGKGEAGKLFGAINVVQALGSQILGPALYGFVYYKTVAIYPRAVFLLSVVLGMVSLGLLTPVRIPTTGEEDAEGARLDDETRAPEIQVLMTNEVLVHTDDDNEPTRASHTT</sequence>
<name>A0A1J8QEP7_9AGAM</name>
<dbReference type="SUPFAM" id="SSF103473">
    <property type="entry name" value="MFS general substrate transporter"/>
    <property type="match status" value="1"/>
</dbReference>
<feature type="non-terminal residue" evidence="7">
    <location>
        <position position="1"/>
    </location>
</feature>
<comment type="caution">
    <text evidence="7">The sequence shown here is derived from an EMBL/GenBank/DDBJ whole genome shotgun (WGS) entry which is preliminary data.</text>
</comment>
<dbReference type="InterPro" id="IPR036259">
    <property type="entry name" value="MFS_trans_sf"/>
</dbReference>
<dbReference type="EMBL" id="LVVM01001506">
    <property type="protein sequence ID" value="OJA18419.1"/>
    <property type="molecule type" value="Genomic_DNA"/>
</dbReference>
<evidence type="ECO:0000313" key="7">
    <source>
        <dbReference type="EMBL" id="OJA18419.1"/>
    </source>
</evidence>
<protein>
    <recommendedName>
        <fullName evidence="9">Major facilitator superfamily (MFS) profile domain-containing protein</fullName>
    </recommendedName>
</protein>
<dbReference type="OrthoDB" id="3026777at2759"/>
<feature type="transmembrane region" description="Helical" evidence="6">
    <location>
        <begin position="104"/>
        <end position="128"/>
    </location>
</feature>
<keyword evidence="4 6" id="KW-0472">Membrane</keyword>
<accession>A0A1J8QEP7</accession>
<keyword evidence="8" id="KW-1185">Reference proteome</keyword>
<gene>
    <name evidence="7" type="ORF">AZE42_06991</name>
</gene>
<feature type="transmembrane region" description="Helical" evidence="6">
    <location>
        <begin position="42"/>
        <end position="59"/>
    </location>
</feature>
<keyword evidence="2 6" id="KW-0812">Transmembrane</keyword>
<dbReference type="GO" id="GO:0016020">
    <property type="term" value="C:membrane"/>
    <property type="evidence" value="ECO:0007669"/>
    <property type="project" value="UniProtKB-SubCell"/>
</dbReference>
<evidence type="ECO:0000256" key="2">
    <source>
        <dbReference type="ARBA" id="ARBA00022692"/>
    </source>
</evidence>